<dbReference type="InterPro" id="IPR017850">
    <property type="entry name" value="Alkaline_phosphatase_core_sf"/>
</dbReference>
<organism evidence="9 10">
    <name type="scientific">Thermogymnomonas acidicola</name>
    <dbReference type="NCBI Taxonomy" id="399579"/>
    <lineage>
        <taxon>Archaea</taxon>
        <taxon>Methanobacteriati</taxon>
        <taxon>Thermoplasmatota</taxon>
        <taxon>Thermoplasmata</taxon>
        <taxon>Thermoplasmatales</taxon>
        <taxon>Thermogymnomonas</taxon>
    </lineage>
</organism>
<evidence type="ECO:0000256" key="3">
    <source>
        <dbReference type="ARBA" id="ARBA00004798"/>
    </source>
</evidence>
<dbReference type="NCBIfam" id="TIGR00306">
    <property type="entry name" value="apgM"/>
    <property type="match status" value="1"/>
</dbReference>
<dbReference type="GO" id="GO:0006096">
    <property type="term" value="P:glycolytic process"/>
    <property type="evidence" value="ECO:0007669"/>
    <property type="project" value="UniProtKB-UniRule"/>
</dbReference>
<evidence type="ECO:0000256" key="6">
    <source>
        <dbReference type="ARBA" id="ARBA00023235"/>
    </source>
</evidence>
<dbReference type="PANTHER" id="PTHR31209:SF0">
    <property type="entry name" value="METALLOENZYME DOMAIN-CONTAINING PROTEIN"/>
    <property type="match status" value="1"/>
</dbReference>
<dbReference type="EMBL" id="BMNY01000001">
    <property type="protein sequence ID" value="GGM73691.1"/>
    <property type="molecule type" value="Genomic_DNA"/>
</dbReference>
<dbReference type="InterPro" id="IPR004456">
    <property type="entry name" value="Pglycerate_mutase_ApgM"/>
</dbReference>
<sequence>MSTGRSVILIVFDGLGDRPNPALGNRTALQAAYRPNLNRMARLGITGLLDTVSPGVVAGSDTSHLSLLGYDPRRYYTGRGPFEAMGLGIEVRPGDIAFRANFATREGGTITDRRAGRISSGTEELSEVLNREIDGVEFIFRPGVEHRGALVMRGEGLSDALSDSDPHDVGKPPREVVALDKGAERTASVLNRYLKEAREALERHPVNVRRRSEGKGPANELLVRGAGRVPDLPPFRQVHGFSGACIAGIPMITGICALLGMEVIKVEGATGSLYTNVDGKIAAAVEASRRHRFVIVNIKGTDVAGHDRNPVEKKGVIERADRAMGRILEVADRAVIAVTGDHSTPCSTGEHSGDPVPLLVFSPDGRRDSVMSFDEVSVARGALRLRGTELIEYLKQAAGLSEKYGA</sequence>
<evidence type="ECO:0000256" key="1">
    <source>
        <dbReference type="ARBA" id="ARBA00000370"/>
    </source>
</evidence>
<evidence type="ECO:0000256" key="7">
    <source>
        <dbReference type="HAMAP-Rule" id="MF_01402"/>
    </source>
</evidence>
<comment type="function">
    <text evidence="2 7">Catalyzes the interconversion of 2-phosphoglycerate and 3-phosphoglycerate.</text>
</comment>
<proteinExistence type="inferred from homology"/>
<evidence type="ECO:0000313" key="10">
    <source>
        <dbReference type="Proteomes" id="UP000632195"/>
    </source>
</evidence>
<dbReference type="PANTHER" id="PTHR31209">
    <property type="entry name" value="COFACTOR-INDEPENDENT PHOSPHOGLYCERATE MUTASE"/>
    <property type="match status" value="1"/>
</dbReference>
<dbReference type="AlphaFoldDB" id="A0AA37BR91"/>
<gene>
    <name evidence="7" type="primary">apgM</name>
    <name evidence="9" type="ORF">GCM10007108_09540</name>
</gene>
<dbReference type="SUPFAM" id="SSF53649">
    <property type="entry name" value="Alkaline phosphatase-like"/>
    <property type="match status" value="1"/>
</dbReference>
<dbReference type="Gene3D" id="3.40.720.10">
    <property type="entry name" value="Alkaline Phosphatase, subunit A"/>
    <property type="match status" value="2"/>
</dbReference>
<dbReference type="Pfam" id="PF01676">
    <property type="entry name" value="Metalloenzyme"/>
    <property type="match status" value="1"/>
</dbReference>
<keyword evidence="5 7" id="KW-0324">Glycolysis</keyword>
<dbReference type="InterPro" id="IPR006124">
    <property type="entry name" value="Metalloenzyme"/>
</dbReference>
<reference evidence="9" key="2">
    <citation type="submission" date="2022-09" db="EMBL/GenBank/DDBJ databases">
        <authorList>
            <person name="Sun Q."/>
            <person name="Ohkuma M."/>
        </authorList>
    </citation>
    <scope>NUCLEOTIDE SEQUENCE</scope>
    <source>
        <strain evidence="9">JCM 13583</strain>
    </source>
</reference>
<accession>A0AA37BR91</accession>
<dbReference type="Pfam" id="PF10143">
    <property type="entry name" value="PhosphMutase"/>
    <property type="match status" value="1"/>
</dbReference>
<name>A0AA37BR91_9ARCH</name>
<dbReference type="EC" id="5.4.2.12" evidence="7"/>
<comment type="similarity">
    <text evidence="4 7">Belongs to the BPG-independent phosphoglycerate mutase family. A-PGAM subfamily.</text>
</comment>
<feature type="domain" description="Metalloenzyme" evidence="8">
    <location>
        <begin position="6"/>
        <end position="383"/>
    </location>
</feature>
<evidence type="ECO:0000259" key="8">
    <source>
        <dbReference type="Pfam" id="PF01676"/>
    </source>
</evidence>
<dbReference type="GO" id="GO:0046872">
    <property type="term" value="F:metal ion binding"/>
    <property type="evidence" value="ECO:0007669"/>
    <property type="project" value="InterPro"/>
</dbReference>
<comment type="pathway">
    <text evidence="3 7">Carbohydrate degradation; glycolysis; pyruvate from D-glyceraldehyde 3-phosphate: step 3/5.</text>
</comment>
<evidence type="ECO:0000256" key="4">
    <source>
        <dbReference type="ARBA" id="ARBA00005524"/>
    </source>
</evidence>
<dbReference type="RefSeq" id="WP_188680761.1">
    <property type="nucleotide sequence ID" value="NZ_BMNY01000001.1"/>
</dbReference>
<keyword evidence="10" id="KW-1185">Reference proteome</keyword>
<evidence type="ECO:0000256" key="5">
    <source>
        <dbReference type="ARBA" id="ARBA00023152"/>
    </source>
</evidence>
<dbReference type="InterPro" id="IPR023665">
    <property type="entry name" value="ApgAM_prokaryotes"/>
</dbReference>
<reference evidence="9" key="1">
    <citation type="journal article" date="2014" name="Int. J. Syst. Evol. Microbiol.">
        <title>Complete genome sequence of Corynebacterium casei LMG S-19264T (=DSM 44701T), isolated from a smear-ripened cheese.</title>
        <authorList>
            <consortium name="US DOE Joint Genome Institute (JGI-PGF)"/>
            <person name="Walter F."/>
            <person name="Albersmeier A."/>
            <person name="Kalinowski J."/>
            <person name="Ruckert C."/>
        </authorList>
    </citation>
    <scope>NUCLEOTIDE SEQUENCE</scope>
    <source>
        <strain evidence="9">JCM 13583</strain>
    </source>
</reference>
<keyword evidence="6 7" id="KW-0413">Isomerase</keyword>
<dbReference type="HAMAP" id="MF_01402_A">
    <property type="entry name" value="ApgM_A"/>
    <property type="match status" value="1"/>
</dbReference>
<dbReference type="GO" id="GO:0004619">
    <property type="term" value="F:phosphoglycerate mutase activity"/>
    <property type="evidence" value="ECO:0007669"/>
    <property type="project" value="UniProtKB-UniRule"/>
</dbReference>
<comment type="catalytic activity">
    <reaction evidence="1 7">
        <text>(2R)-2-phosphoglycerate = (2R)-3-phosphoglycerate</text>
        <dbReference type="Rhea" id="RHEA:15901"/>
        <dbReference type="ChEBI" id="CHEBI:58272"/>
        <dbReference type="ChEBI" id="CHEBI:58289"/>
        <dbReference type="EC" id="5.4.2.12"/>
    </reaction>
</comment>
<dbReference type="Proteomes" id="UP000632195">
    <property type="component" value="Unassembled WGS sequence"/>
</dbReference>
<comment type="caution">
    <text evidence="9">The sequence shown here is derived from an EMBL/GenBank/DDBJ whole genome shotgun (WGS) entry which is preliminary data.</text>
</comment>
<dbReference type="CDD" id="cd16011">
    <property type="entry name" value="iPGM_like"/>
    <property type="match status" value="1"/>
</dbReference>
<protein>
    <recommendedName>
        <fullName evidence="7">2,3-bisphosphoglycerate-independent phosphoglycerate mutase</fullName>
        <shortName evidence="7">BPG-independent PGAM</shortName>
        <shortName evidence="7">Phosphoglyceromutase</shortName>
        <shortName evidence="7">aPGAM</shortName>
        <ecNumber evidence="7">5.4.2.12</ecNumber>
    </recommendedName>
</protein>
<evidence type="ECO:0000256" key="2">
    <source>
        <dbReference type="ARBA" id="ARBA00002315"/>
    </source>
</evidence>
<dbReference type="NCBIfam" id="NF003104">
    <property type="entry name" value="PRK04024.1"/>
    <property type="match status" value="1"/>
</dbReference>
<evidence type="ECO:0000313" key="9">
    <source>
        <dbReference type="EMBL" id="GGM73691.1"/>
    </source>
</evidence>
<dbReference type="PIRSF" id="PIRSF006392">
    <property type="entry name" value="IPGAM_arch"/>
    <property type="match status" value="1"/>
</dbReference>